<name>A0A1W1CVU7_9ZZZZ</name>
<organism evidence="1">
    <name type="scientific">hydrothermal vent metagenome</name>
    <dbReference type="NCBI Taxonomy" id="652676"/>
    <lineage>
        <taxon>unclassified sequences</taxon>
        <taxon>metagenomes</taxon>
        <taxon>ecological metagenomes</taxon>
    </lineage>
</organism>
<dbReference type="EMBL" id="FPHK01000138">
    <property type="protein sequence ID" value="SFV69944.1"/>
    <property type="molecule type" value="Genomic_DNA"/>
</dbReference>
<protein>
    <submittedName>
        <fullName evidence="1">Uncharacterized protein</fullName>
    </submittedName>
</protein>
<reference evidence="1" key="1">
    <citation type="submission" date="2016-10" db="EMBL/GenBank/DDBJ databases">
        <authorList>
            <person name="de Groot N.N."/>
        </authorList>
    </citation>
    <scope>NUCLEOTIDE SEQUENCE</scope>
</reference>
<sequence length="123" mass="14435">MAASKKAIENANRLRYVRALERFYKSIVAYLSNSESLSKEAYAKKVDNALKLYNRVEEVVLYKGDLQDLQKLVKKMIAYKESSETIENIKEELLYSANQLDKSKNARRYKKDKHSKSKYADWE</sequence>
<proteinExistence type="predicted"/>
<accession>A0A1W1CVU7</accession>
<dbReference type="AlphaFoldDB" id="A0A1W1CVU7"/>
<gene>
    <name evidence="1" type="ORF">MNB_SM-6-289</name>
</gene>
<evidence type="ECO:0000313" key="1">
    <source>
        <dbReference type="EMBL" id="SFV69944.1"/>
    </source>
</evidence>